<gene>
    <name evidence="7" type="primary">LOC104596788</name>
</gene>
<evidence type="ECO:0000256" key="1">
    <source>
        <dbReference type="ARBA" id="ARBA00004606"/>
    </source>
</evidence>
<dbReference type="GO" id="GO:0015020">
    <property type="term" value="F:glucuronosyltransferase activity"/>
    <property type="evidence" value="ECO:0007669"/>
    <property type="project" value="InterPro"/>
</dbReference>
<keyword evidence="4" id="KW-0472">Membrane</keyword>
<dbReference type="OMA" id="NDLRYME"/>
<evidence type="ECO:0000313" key="6">
    <source>
        <dbReference type="Proteomes" id="UP000189703"/>
    </source>
</evidence>
<dbReference type="GO" id="GO:0016020">
    <property type="term" value="C:membrane"/>
    <property type="evidence" value="ECO:0007669"/>
    <property type="project" value="UniProtKB-SubCell"/>
</dbReference>
<dbReference type="RefSeq" id="XP_010256416.1">
    <property type="nucleotide sequence ID" value="XM_010258114.2"/>
</dbReference>
<name>A0A1U8A516_NELNU</name>
<dbReference type="PANTHER" id="PTHR45719:SF14">
    <property type="entry name" value="BETA-GLUCURONOSYLTRANSFERASE GLCAT14A"/>
    <property type="match status" value="1"/>
</dbReference>
<dbReference type="KEGG" id="nnu:104596788"/>
<reference evidence="7" key="1">
    <citation type="submission" date="2025-08" db="UniProtKB">
        <authorList>
            <consortium name="RefSeq"/>
        </authorList>
    </citation>
    <scope>IDENTIFICATION</scope>
</reference>
<organism evidence="6 7">
    <name type="scientific">Nelumbo nucifera</name>
    <name type="common">Sacred lotus</name>
    <dbReference type="NCBI Taxonomy" id="4432"/>
    <lineage>
        <taxon>Eukaryota</taxon>
        <taxon>Viridiplantae</taxon>
        <taxon>Streptophyta</taxon>
        <taxon>Embryophyta</taxon>
        <taxon>Tracheophyta</taxon>
        <taxon>Spermatophyta</taxon>
        <taxon>Magnoliopsida</taxon>
        <taxon>Proteales</taxon>
        <taxon>Nelumbonaceae</taxon>
        <taxon>Nelumbo</taxon>
    </lineage>
</organism>
<keyword evidence="5" id="KW-0325">Glycoprotein</keyword>
<protein>
    <submittedName>
        <fullName evidence="7">Beta-glucuronosyltransferase GlcAT14A-like</fullName>
    </submittedName>
</protein>
<evidence type="ECO:0000313" key="7">
    <source>
        <dbReference type="RefSeq" id="XP_010256416.1"/>
    </source>
</evidence>
<keyword evidence="2" id="KW-0328">Glycosyltransferase</keyword>
<dbReference type="eggNOG" id="KOG0799">
    <property type="taxonomic scope" value="Eukaryota"/>
</dbReference>
<sequence length="403" mass="45763">MAAAEKKWLLALFSAAFVSFLFLLSAISSFSGSPPFSLYSPFASSVRYGASYPPAFSYYISGGRGHKDRILRLLLAVYHPRNRYLLHLGTDASYRERRQLAVAVRAVPAIQAFGNVDVLGKPDAATYMGSSNVAATLRAAAILLKVDSGWDWFITLSVADYPLLTQDDLFHVFSTVRRDLNFIDHTSDLGWKEYQRVQPIVVDPGIYLARRGNKIFHASEKRPTPETFRFFTGSPWVILSRPFLEFCVFGWDNLPRSLLMYFTNVALSEEGYFHSVICNSPEFQNTTVNSDLRFMIWDNPPKMEPHFLNTSDFDLMVQSGAAFARQFQKDDPVLDMVDEKILMRGHRRPAPGAWCTGKRSWWTDPCSKWGDVNIVRPGPQARKFAETMASHLDDWNSHLSRCK</sequence>
<keyword evidence="6" id="KW-1185">Reference proteome</keyword>
<keyword evidence="3" id="KW-0808">Transferase</keyword>
<dbReference type="InterPro" id="IPR003406">
    <property type="entry name" value="Glyco_trans_14"/>
</dbReference>
<dbReference type="InterPro" id="IPR044610">
    <property type="entry name" value="GLCAT14A/B/C"/>
</dbReference>
<dbReference type="OrthoDB" id="2019572at2759"/>
<evidence type="ECO:0000256" key="3">
    <source>
        <dbReference type="ARBA" id="ARBA00022679"/>
    </source>
</evidence>
<proteinExistence type="predicted"/>
<dbReference type="FunCoup" id="A0A1U8A516">
    <property type="interactions" value="916"/>
</dbReference>
<accession>A0A1U8A516</accession>
<dbReference type="Pfam" id="PF02485">
    <property type="entry name" value="Branch"/>
    <property type="match status" value="1"/>
</dbReference>
<evidence type="ECO:0000256" key="5">
    <source>
        <dbReference type="ARBA" id="ARBA00023180"/>
    </source>
</evidence>
<evidence type="ECO:0000256" key="4">
    <source>
        <dbReference type="ARBA" id="ARBA00023136"/>
    </source>
</evidence>
<dbReference type="AlphaFoldDB" id="A0A1U8A516"/>
<comment type="subcellular location">
    <subcellularLocation>
        <location evidence="1">Membrane</location>
        <topology evidence="1">Single-pass type II membrane protein</topology>
    </subcellularLocation>
</comment>
<dbReference type="InParanoid" id="A0A1U8A516"/>
<dbReference type="GeneID" id="104596788"/>
<evidence type="ECO:0000256" key="2">
    <source>
        <dbReference type="ARBA" id="ARBA00022676"/>
    </source>
</evidence>
<dbReference type="Proteomes" id="UP000189703">
    <property type="component" value="Unplaced"/>
</dbReference>
<dbReference type="PANTHER" id="PTHR45719">
    <property type="entry name" value="GLYCOSYLTRANSFERASE"/>
    <property type="match status" value="1"/>
</dbReference>